<proteinExistence type="predicted"/>
<evidence type="ECO:0000313" key="2">
    <source>
        <dbReference type="Proteomes" id="UP000265520"/>
    </source>
</evidence>
<evidence type="ECO:0000313" key="1">
    <source>
        <dbReference type="EMBL" id="MCI50839.1"/>
    </source>
</evidence>
<protein>
    <submittedName>
        <fullName evidence="1">Uncharacterized protein</fullName>
    </submittedName>
</protein>
<feature type="non-terminal residue" evidence="1">
    <location>
        <position position="1"/>
    </location>
</feature>
<accession>A0A392SQ79</accession>
<comment type="caution">
    <text evidence="1">The sequence shown here is derived from an EMBL/GenBank/DDBJ whole genome shotgun (WGS) entry which is preliminary data.</text>
</comment>
<dbReference type="Proteomes" id="UP000265520">
    <property type="component" value="Unassembled WGS sequence"/>
</dbReference>
<sequence>GKGTYKIVSTPTLKSVFE</sequence>
<keyword evidence="2" id="KW-1185">Reference proteome</keyword>
<organism evidence="1 2">
    <name type="scientific">Trifolium medium</name>
    <dbReference type="NCBI Taxonomy" id="97028"/>
    <lineage>
        <taxon>Eukaryota</taxon>
        <taxon>Viridiplantae</taxon>
        <taxon>Streptophyta</taxon>
        <taxon>Embryophyta</taxon>
        <taxon>Tracheophyta</taxon>
        <taxon>Spermatophyta</taxon>
        <taxon>Magnoliopsida</taxon>
        <taxon>eudicotyledons</taxon>
        <taxon>Gunneridae</taxon>
        <taxon>Pentapetalae</taxon>
        <taxon>rosids</taxon>
        <taxon>fabids</taxon>
        <taxon>Fabales</taxon>
        <taxon>Fabaceae</taxon>
        <taxon>Papilionoideae</taxon>
        <taxon>50 kb inversion clade</taxon>
        <taxon>NPAAA clade</taxon>
        <taxon>Hologalegina</taxon>
        <taxon>IRL clade</taxon>
        <taxon>Trifolieae</taxon>
        <taxon>Trifolium</taxon>
    </lineage>
</organism>
<reference evidence="1 2" key="1">
    <citation type="journal article" date="2018" name="Front. Plant Sci.">
        <title>Red Clover (Trifolium pratense) and Zigzag Clover (T. medium) - A Picture of Genomic Similarities and Differences.</title>
        <authorList>
            <person name="Dluhosova J."/>
            <person name="Istvanek J."/>
            <person name="Nedelnik J."/>
            <person name="Repkova J."/>
        </authorList>
    </citation>
    <scope>NUCLEOTIDE SEQUENCE [LARGE SCALE GENOMIC DNA]</scope>
    <source>
        <strain evidence="2">cv. 10/8</strain>
        <tissue evidence="1">Leaf</tissue>
    </source>
</reference>
<dbReference type="AlphaFoldDB" id="A0A392SQ79"/>
<dbReference type="EMBL" id="LXQA010422878">
    <property type="protein sequence ID" value="MCI50839.1"/>
    <property type="molecule type" value="Genomic_DNA"/>
</dbReference>
<name>A0A392SQ79_9FABA</name>